<name>A0ABD0Q518_CIRMR</name>
<evidence type="ECO:0000313" key="2">
    <source>
        <dbReference type="EMBL" id="KAL0181269.1"/>
    </source>
</evidence>
<keyword evidence="3" id="KW-1185">Reference proteome</keyword>
<gene>
    <name evidence="2" type="ORF">M9458_023675</name>
</gene>
<dbReference type="EMBL" id="JAMKFB020000011">
    <property type="protein sequence ID" value="KAL0181269.1"/>
    <property type="molecule type" value="Genomic_DNA"/>
</dbReference>
<accession>A0ABD0Q518</accession>
<protein>
    <submittedName>
        <fullName evidence="2">Uncharacterized protein</fullName>
    </submittedName>
</protein>
<feature type="non-terminal residue" evidence="2">
    <location>
        <position position="52"/>
    </location>
</feature>
<dbReference type="Proteomes" id="UP001529510">
    <property type="component" value="Unassembled WGS sequence"/>
</dbReference>
<reference evidence="2 3" key="1">
    <citation type="submission" date="2024-05" db="EMBL/GenBank/DDBJ databases">
        <title>Genome sequencing and assembly of Indian major carp, Cirrhinus mrigala (Hamilton, 1822).</title>
        <authorList>
            <person name="Mohindra V."/>
            <person name="Chowdhury L.M."/>
            <person name="Lal K."/>
            <person name="Jena J.K."/>
        </authorList>
    </citation>
    <scope>NUCLEOTIDE SEQUENCE [LARGE SCALE GENOMIC DNA]</scope>
    <source>
        <strain evidence="2">CM1030</strain>
        <tissue evidence="2">Blood</tissue>
    </source>
</reference>
<keyword evidence="1" id="KW-0732">Signal</keyword>
<feature type="chain" id="PRO_5044810680" evidence="1">
    <location>
        <begin position="23"/>
        <end position="52"/>
    </location>
</feature>
<evidence type="ECO:0000256" key="1">
    <source>
        <dbReference type="SAM" id="SignalP"/>
    </source>
</evidence>
<feature type="signal peptide" evidence="1">
    <location>
        <begin position="1"/>
        <end position="22"/>
    </location>
</feature>
<evidence type="ECO:0000313" key="3">
    <source>
        <dbReference type="Proteomes" id="UP001529510"/>
    </source>
</evidence>
<comment type="caution">
    <text evidence="2">The sequence shown here is derived from an EMBL/GenBank/DDBJ whole genome shotgun (WGS) entry which is preliminary data.</text>
</comment>
<sequence length="52" mass="5877">MEASVWFMLLGVLLVMTDMGQSIPKDDMLEQSKLLLESREDADSDNMLESRG</sequence>
<organism evidence="2 3">
    <name type="scientific">Cirrhinus mrigala</name>
    <name type="common">Mrigala</name>
    <dbReference type="NCBI Taxonomy" id="683832"/>
    <lineage>
        <taxon>Eukaryota</taxon>
        <taxon>Metazoa</taxon>
        <taxon>Chordata</taxon>
        <taxon>Craniata</taxon>
        <taxon>Vertebrata</taxon>
        <taxon>Euteleostomi</taxon>
        <taxon>Actinopterygii</taxon>
        <taxon>Neopterygii</taxon>
        <taxon>Teleostei</taxon>
        <taxon>Ostariophysi</taxon>
        <taxon>Cypriniformes</taxon>
        <taxon>Cyprinidae</taxon>
        <taxon>Labeoninae</taxon>
        <taxon>Labeonini</taxon>
        <taxon>Cirrhinus</taxon>
    </lineage>
</organism>
<dbReference type="AlphaFoldDB" id="A0ABD0Q518"/>
<proteinExistence type="predicted"/>